<gene>
    <name evidence="1" type="ORF">P262_04049</name>
</gene>
<dbReference type="HOGENOM" id="CLU_3097919_0_0_6"/>
<reference evidence="1 2" key="1">
    <citation type="journal article" date="2014" name="Genome Announc.">
        <title>Complete Genome Sequence of Cronobacter sakazakii Strain CMCC 45402.</title>
        <authorList>
            <person name="Zhao Z."/>
            <person name="Wang L."/>
            <person name="Wang B."/>
            <person name="Liang H."/>
            <person name="Ye Q."/>
            <person name="Zeng M."/>
        </authorList>
    </citation>
    <scope>NUCLEOTIDE SEQUENCE [LARGE SCALE GENOMIC DNA]</scope>
    <source>
        <strain evidence="2">45402</strain>
    </source>
</reference>
<dbReference type="EMBL" id="CP006731">
    <property type="protein sequence ID" value="AHB71249.1"/>
    <property type="molecule type" value="Genomic_DNA"/>
</dbReference>
<organism evidence="1 2">
    <name type="scientific">Cronobacter malonaticus</name>
    <dbReference type="NCBI Taxonomy" id="413503"/>
    <lineage>
        <taxon>Bacteria</taxon>
        <taxon>Pseudomonadati</taxon>
        <taxon>Pseudomonadota</taxon>
        <taxon>Gammaproteobacteria</taxon>
        <taxon>Enterobacterales</taxon>
        <taxon>Enterobacteriaceae</taxon>
        <taxon>Cronobacter</taxon>
    </lineage>
</organism>
<dbReference type="AlphaFoldDB" id="V5U368"/>
<evidence type="ECO:0000313" key="1">
    <source>
        <dbReference type="EMBL" id="AHB71249.1"/>
    </source>
</evidence>
<protein>
    <submittedName>
        <fullName evidence="1">Uncharacterized protein</fullName>
    </submittedName>
</protein>
<accession>V5U368</accession>
<name>V5U368_9ENTR</name>
<dbReference type="Proteomes" id="UP000018545">
    <property type="component" value="Chromosome"/>
</dbReference>
<sequence length="51" mass="6047">MDEIYVKGRRMARLLMRIYSQQALIRFQRAEAGKKRLKKAPVQGVPARFRN</sequence>
<dbReference type="PATRIC" id="fig|1401659.3.peg.2853"/>
<dbReference type="KEGG" id="csi:P262_04049"/>
<proteinExistence type="predicted"/>
<evidence type="ECO:0000313" key="2">
    <source>
        <dbReference type="Proteomes" id="UP000018545"/>
    </source>
</evidence>